<keyword evidence="2" id="KW-0233">DNA recombination</keyword>
<dbReference type="GO" id="GO:0003677">
    <property type="term" value="F:DNA binding"/>
    <property type="evidence" value="ECO:0007669"/>
    <property type="project" value="UniProtKB-KW"/>
</dbReference>
<gene>
    <name evidence="3" type="ORF">CALMAC_LOCUS7215</name>
</gene>
<dbReference type="InterPro" id="IPR011010">
    <property type="entry name" value="DNA_brk_join_enz"/>
</dbReference>
<evidence type="ECO:0000256" key="2">
    <source>
        <dbReference type="ARBA" id="ARBA00023172"/>
    </source>
</evidence>
<dbReference type="Gene3D" id="1.10.443.10">
    <property type="entry name" value="Intergrase catalytic core"/>
    <property type="match status" value="1"/>
</dbReference>
<reference evidence="3 4" key="1">
    <citation type="submission" date="2019-01" db="EMBL/GenBank/DDBJ databases">
        <authorList>
            <person name="Sayadi A."/>
        </authorList>
    </citation>
    <scope>NUCLEOTIDE SEQUENCE [LARGE SCALE GENOMIC DNA]</scope>
</reference>
<dbReference type="AlphaFoldDB" id="A0A653C9K2"/>
<sequence length="355" mass="40152">MEEQIPSRPQIDTEATPSPVEIPYPGCRDYIRETYARRSFPEEGIAGILASISEQTLKQYDCAYKAWWYFCLNKQVDPYRGVLENIICFLKLKFEEGCSFSVVNSYKSALALVLQMSKDSEKMVNRFLKGLRNIRPPKARYSSTWDPHPVLNYLETLYPLDSLSLRDLTLKLVVLLALTTAHRMQTLTKIKISNIVKCAEYVEIFIEDKIKTSGRNSLQPVLYIPYFSEKPALCLASTIELYIEKTKAIRPVGLNTLIITIKKPFRAASSQTISRWIKSVLRQSGINTNLYSGYSIKHAAVSSADRAGVNIEVIRKAAGWSDKSSVFCSFYKRPIHSAPETFAKAVFKGAGVNMD</sequence>
<dbReference type="Gene3D" id="1.10.150.130">
    <property type="match status" value="1"/>
</dbReference>
<keyword evidence="4" id="KW-1185">Reference proteome</keyword>
<dbReference type="EMBL" id="CAACVG010007245">
    <property type="protein sequence ID" value="VEN44416.1"/>
    <property type="molecule type" value="Genomic_DNA"/>
</dbReference>
<dbReference type="InterPro" id="IPR013762">
    <property type="entry name" value="Integrase-like_cat_sf"/>
</dbReference>
<dbReference type="OrthoDB" id="2348824at2759"/>
<evidence type="ECO:0000313" key="3">
    <source>
        <dbReference type="EMBL" id="VEN44416.1"/>
    </source>
</evidence>
<dbReference type="GO" id="GO:0006310">
    <property type="term" value="P:DNA recombination"/>
    <property type="evidence" value="ECO:0007669"/>
    <property type="project" value="UniProtKB-KW"/>
</dbReference>
<dbReference type="PANTHER" id="PTHR35617:SF3">
    <property type="entry name" value="CORE-BINDING (CB) DOMAIN-CONTAINING PROTEIN"/>
    <property type="match status" value="1"/>
</dbReference>
<organism evidence="3 4">
    <name type="scientific">Callosobruchus maculatus</name>
    <name type="common">Southern cowpea weevil</name>
    <name type="synonym">Pulse bruchid</name>
    <dbReference type="NCBI Taxonomy" id="64391"/>
    <lineage>
        <taxon>Eukaryota</taxon>
        <taxon>Metazoa</taxon>
        <taxon>Ecdysozoa</taxon>
        <taxon>Arthropoda</taxon>
        <taxon>Hexapoda</taxon>
        <taxon>Insecta</taxon>
        <taxon>Pterygota</taxon>
        <taxon>Neoptera</taxon>
        <taxon>Endopterygota</taxon>
        <taxon>Coleoptera</taxon>
        <taxon>Polyphaga</taxon>
        <taxon>Cucujiformia</taxon>
        <taxon>Chrysomeloidea</taxon>
        <taxon>Chrysomelidae</taxon>
        <taxon>Bruchinae</taxon>
        <taxon>Bruchini</taxon>
        <taxon>Callosobruchus</taxon>
    </lineage>
</organism>
<keyword evidence="1" id="KW-0238">DNA-binding</keyword>
<protein>
    <submittedName>
        <fullName evidence="3">Uncharacterized protein</fullName>
    </submittedName>
</protein>
<accession>A0A653C9K2</accession>
<dbReference type="SUPFAM" id="SSF56349">
    <property type="entry name" value="DNA breaking-rejoining enzymes"/>
    <property type="match status" value="1"/>
</dbReference>
<evidence type="ECO:0000313" key="4">
    <source>
        <dbReference type="Proteomes" id="UP000410492"/>
    </source>
</evidence>
<evidence type="ECO:0000256" key="1">
    <source>
        <dbReference type="ARBA" id="ARBA00023125"/>
    </source>
</evidence>
<dbReference type="Proteomes" id="UP000410492">
    <property type="component" value="Unassembled WGS sequence"/>
</dbReference>
<proteinExistence type="predicted"/>
<dbReference type="PANTHER" id="PTHR35617">
    <property type="entry name" value="PHAGE_INTEGRASE DOMAIN-CONTAINING PROTEIN"/>
    <property type="match status" value="1"/>
</dbReference>
<dbReference type="GO" id="GO:0015074">
    <property type="term" value="P:DNA integration"/>
    <property type="evidence" value="ECO:0007669"/>
    <property type="project" value="InterPro"/>
</dbReference>
<dbReference type="InterPro" id="IPR010998">
    <property type="entry name" value="Integrase_recombinase_N"/>
</dbReference>
<name>A0A653C9K2_CALMS</name>